<organism evidence="7 8">
    <name type="scientific">Ureibacillus endophyticus</name>
    <dbReference type="NCBI Taxonomy" id="1978490"/>
    <lineage>
        <taxon>Bacteria</taxon>
        <taxon>Bacillati</taxon>
        <taxon>Bacillota</taxon>
        <taxon>Bacilli</taxon>
        <taxon>Bacillales</taxon>
        <taxon>Caryophanaceae</taxon>
        <taxon>Ureibacillus</taxon>
    </lineage>
</organism>
<dbReference type="SUPFAM" id="SSF53056">
    <property type="entry name" value="beta-carbonic anhydrase, cab"/>
    <property type="match status" value="1"/>
</dbReference>
<evidence type="ECO:0000256" key="4">
    <source>
        <dbReference type="ARBA" id="ARBA00022833"/>
    </source>
</evidence>
<dbReference type="Pfam" id="PF00484">
    <property type="entry name" value="Pro_CA"/>
    <property type="match status" value="1"/>
</dbReference>
<accession>A0A494Z9S4</accession>
<protein>
    <recommendedName>
        <fullName evidence="2">carbonic anhydrase</fullName>
        <ecNumber evidence="2">4.2.1.1</ecNumber>
    </recommendedName>
</protein>
<feature type="binding site" evidence="6">
    <location>
        <position position="100"/>
    </location>
    <ligand>
        <name>Zn(2+)</name>
        <dbReference type="ChEBI" id="CHEBI:29105"/>
    </ligand>
</feature>
<comment type="cofactor">
    <cofactor evidence="6">
        <name>Zn(2+)</name>
        <dbReference type="ChEBI" id="CHEBI:29105"/>
    </cofactor>
    <text evidence="6">Binds 1 zinc ion per subunit.</text>
</comment>
<dbReference type="CDD" id="cd03379">
    <property type="entry name" value="beta_CA_cladeD"/>
    <property type="match status" value="1"/>
</dbReference>
<dbReference type="AlphaFoldDB" id="A0A494Z9S4"/>
<comment type="similarity">
    <text evidence="1">Belongs to the beta-class carbonic anhydrase family.</text>
</comment>
<dbReference type="Proteomes" id="UP000272238">
    <property type="component" value="Unassembled WGS sequence"/>
</dbReference>
<reference evidence="7 8" key="1">
    <citation type="journal article" date="2016" name="Antonie Van Leeuwenhoek">
        <title>Lysinibacillus endophyticus sp. nov., an indole-3-acetic acid producing endophytic bacterium isolated from corn root (Zea mays cv. Xinken-5).</title>
        <authorList>
            <person name="Yu J."/>
            <person name="Guan X."/>
            <person name="Liu C."/>
            <person name="Xiang W."/>
            <person name="Yu Z."/>
            <person name="Liu X."/>
            <person name="Wang G."/>
        </authorList>
    </citation>
    <scope>NUCLEOTIDE SEQUENCE [LARGE SCALE GENOMIC DNA]</scope>
    <source>
        <strain evidence="7 8">DSM 100506</strain>
    </source>
</reference>
<evidence type="ECO:0000256" key="5">
    <source>
        <dbReference type="ARBA" id="ARBA00048348"/>
    </source>
</evidence>
<evidence type="ECO:0000256" key="1">
    <source>
        <dbReference type="ARBA" id="ARBA00006217"/>
    </source>
</evidence>
<dbReference type="Gene3D" id="3.40.1050.10">
    <property type="entry name" value="Carbonic anhydrase"/>
    <property type="match status" value="1"/>
</dbReference>
<evidence type="ECO:0000256" key="3">
    <source>
        <dbReference type="ARBA" id="ARBA00022723"/>
    </source>
</evidence>
<gene>
    <name evidence="7" type="ORF">D8M03_03245</name>
</gene>
<comment type="caution">
    <text evidence="7">The sequence shown here is derived from an EMBL/GenBank/DDBJ whole genome shotgun (WGS) entry which is preliminary data.</text>
</comment>
<dbReference type="GO" id="GO:0008270">
    <property type="term" value="F:zinc ion binding"/>
    <property type="evidence" value="ECO:0007669"/>
    <property type="project" value="InterPro"/>
</dbReference>
<dbReference type="EC" id="4.2.1.1" evidence="2"/>
<dbReference type="RefSeq" id="WP_121213236.1">
    <property type="nucleotide sequence ID" value="NZ_JAMYWW010000001.1"/>
</dbReference>
<dbReference type="GO" id="GO:0004089">
    <property type="term" value="F:carbonate dehydratase activity"/>
    <property type="evidence" value="ECO:0007669"/>
    <property type="project" value="UniProtKB-EC"/>
</dbReference>
<evidence type="ECO:0000256" key="6">
    <source>
        <dbReference type="PIRSR" id="PIRSR601765-1"/>
    </source>
</evidence>
<keyword evidence="3 6" id="KW-0479">Metal-binding</keyword>
<feature type="binding site" evidence="6">
    <location>
        <position position="39"/>
    </location>
    <ligand>
        <name>Zn(2+)</name>
        <dbReference type="ChEBI" id="CHEBI:29105"/>
    </ligand>
</feature>
<sequence>MTSSLDEILSFNESFVKFKQYEPYITSKFPDKKIVILTCMDARLVELLPKAMNMRNGDVKIVKSAGAQVSHPFGAIMRSLLVAVYELQADEIYVIGHHDCGMSAIDPEKMIEHMIERGVNEDIINIVKYSGVDLIDWLHGFGDVSTSVLKSVEIIRKHPLMPKSTPVHGLVMDPSTGKLDLLTDGNAFLSSQNTEE</sequence>
<comment type="catalytic activity">
    <reaction evidence="5">
        <text>hydrogencarbonate + H(+) = CO2 + H2O</text>
        <dbReference type="Rhea" id="RHEA:10748"/>
        <dbReference type="ChEBI" id="CHEBI:15377"/>
        <dbReference type="ChEBI" id="CHEBI:15378"/>
        <dbReference type="ChEBI" id="CHEBI:16526"/>
        <dbReference type="ChEBI" id="CHEBI:17544"/>
        <dbReference type="EC" id="4.2.1.1"/>
    </reaction>
</comment>
<dbReference type="PANTHER" id="PTHR43175">
    <property type="entry name" value="CARBONIC ANHYDRASE"/>
    <property type="match status" value="1"/>
</dbReference>
<feature type="binding site" evidence="6">
    <location>
        <position position="97"/>
    </location>
    <ligand>
        <name>Zn(2+)</name>
        <dbReference type="ChEBI" id="CHEBI:29105"/>
    </ligand>
</feature>
<evidence type="ECO:0000313" key="7">
    <source>
        <dbReference type="EMBL" id="RKQ19387.1"/>
    </source>
</evidence>
<feature type="binding site" evidence="6">
    <location>
        <position position="41"/>
    </location>
    <ligand>
        <name>Zn(2+)</name>
        <dbReference type="ChEBI" id="CHEBI:29105"/>
    </ligand>
</feature>
<evidence type="ECO:0000313" key="8">
    <source>
        <dbReference type="Proteomes" id="UP000272238"/>
    </source>
</evidence>
<dbReference type="InterPro" id="IPR036874">
    <property type="entry name" value="Carbonic_anhydrase_sf"/>
</dbReference>
<dbReference type="PANTHER" id="PTHR43175:SF3">
    <property type="entry name" value="CARBON DISULFIDE HYDROLASE"/>
    <property type="match status" value="1"/>
</dbReference>
<keyword evidence="8" id="KW-1185">Reference proteome</keyword>
<dbReference type="OrthoDB" id="9792260at2"/>
<evidence type="ECO:0000256" key="2">
    <source>
        <dbReference type="ARBA" id="ARBA00012925"/>
    </source>
</evidence>
<keyword evidence="4 6" id="KW-0862">Zinc</keyword>
<dbReference type="EMBL" id="RBZN01000004">
    <property type="protein sequence ID" value="RKQ19387.1"/>
    <property type="molecule type" value="Genomic_DNA"/>
</dbReference>
<dbReference type="InterPro" id="IPR001765">
    <property type="entry name" value="Carbonic_anhydrase"/>
</dbReference>
<dbReference type="SMART" id="SM00947">
    <property type="entry name" value="Pro_CA"/>
    <property type="match status" value="1"/>
</dbReference>
<proteinExistence type="inferred from homology"/>
<name>A0A494Z9S4_9BACL</name>